<evidence type="ECO:0000313" key="5">
    <source>
        <dbReference type="Proteomes" id="UP000215902"/>
    </source>
</evidence>
<evidence type="ECO:0000256" key="2">
    <source>
        <dbReference type="ARBA" id="ARBA00022448"/>
    </source>
</evidence>
<dbReference type="EMBL" id="NIVC01000128">
    <property type="protein sequence ID" value="PAA90040.1"/>
    <property type="molecule type" value="Genomic_DNA"/>
</dbReference>
<reference evidence="4 5" key="1">
    <citation type="submission" date="2017-06" db="EMBL/GenBank/DDBJ databases">
        <title>A platform for efficient transgenesis in Macrostomum lignano, a flatworm model organism for stem cell research.</title>
        <authorList>
            <person name="Berezikov E."/>
        </authorList>
    </citation>
    <scope>NUCLEOTIDE SEQUENCE [LARGE SCALE GENOMIC DNA]</scope>
    <source>
        <strain evidence="4">DV1</strain>
        <tissue evidence="4">Whole organism</tissue>
    </source>
</reference>
<sequence>RKSAYEMPSSQSERRLLWGGAFAVHLPSNCIDASELRQVPDNQEVYLHPRHDQSVMLELLEPLAGSDSVESAAREFFTDLADANGGSASSRIVECRLLSNEAWPLRQFAYLIGEQLVAKYNESARNLVQMHILLHRLAEHSCDLAVTLNHPISVCSESSSSSLLDPESAWQPDELISRIAESLELLDPTIFNA</sequence>
<organism evidence="4 5">
    <name type="scientific">Macrostomum lignano</name>
    <dbReference type="NCBI Taxonomy" id="282301"/>
    <lineage>
        <taxon>Eukaryota</taxon>
        <taxon>Metazoa</taxon>
        <taxon>Spiralia</taxon>
        <taxon>Lophotrochozoa</taxon>
        <taxon>Platyhelminthes</taxon>
        <taxon>Rhabditophora</taxon>
        <taxon>Macrostomorpha</taxon>
        <taxon>Macrostomida</taxon>
        <taxon>Macrostomidae</taxon>
        <taxon>Macrostomum</taxon>
    </lineage>
</organism>
<accession>A0A267GVK3</accession>
<keyword evidence="3" id="KW-0653">Protein transport</keyword>
<dbReference type="STRING" id="282301.A0A267GVK3"/>
<dbReference type="GO" id="GO:0031267">
    <property type="term" value="F:small GTPase binding"/>
    <property type="evidence" value="ECO:0007669"/>
    <property type="project" value="TreeGrafter"/>
</dbReference>
<protein>
    <submittedName>
        <fullName evidence="4">Uncharacterized protein</fullName>
    </submittedName>
</protein>
<comment type="similarity">
    <text evidence="1">Belongs to the MOG1 family.</text>
</comment>
<dbReference type="PANTHER" id="PTHR15837:SF0">
    <property type="entry name" value="RAN GUANINE NUCLEOTIDE RELEASE FACTOR"/>
    <property type="match status" value="1"/>
</dbReference>
<keyword evidence="2" id="KW-0813">Transport</keyword>
<dbReference type="Gene3D" id="3.40.1000.10">
    <property type="entry name" value="Mog1/PsbP, alpha/beta/alpha sandwich"/>
    <property type="match status" value="1"/>
</dbReference>
<gene>
    <name evidence="4" type="ORF">BOX15_Mlig026106g2</name>
</gene>
<dbReference type="PANTHER" id="PTHR15837">
    <property type="entry name" value="RAN GUANINE NUCLEOTIDE RELEASE FACTOR"/>
    <property type="match status" value="1"/>
</dbReference>
<dbReference type="GO" id="GO:0005085">
    <property type="term" value="F:guanyl-nucleotide exchange factor activity"/>
    <property type="evidence" value="ECO:0007669"/>
    <property type="project" value="TreeGrafter"/>
</dbReference>
<name>A0A267GVK3_9PLAT</name>
<evidence type="ECO:0000256" key="3">
    <source>
        <dbReference type="ARBA" id="ARBA00022927"/>
    </source>
</evidence>
<dbReference type="GO" id="GO:0005634">
    <property type="term" value="C:nucleus"/>
    <property type="evidence" value="ECO:0007669"/>
    <property type="project" value="TreeGrafter"/>
</dbReference>
<dbReference type="Proteomes" id="UP000215902">
    <property type="component" value="Unassembled WGS sequence"/>
</dbReference>
<dbReference type="GO" id="GO:0006606">
    <property type="term" value="P:protein import into nucleus"/>
    <property type="evidence" value="ECO:0007669"/>
    <property type="project" value="TreeGrafter"/>
</dbReference>
<proteinExistence type="inferred from homology"/>
<comment type="caution">
    <text evidence="4">The sequence shown here is derived from an EMBL/GenBank/DDBJ whole genome shotgun (WGS) entry which is preliminary data.</text>
</comment>
<feature type="non-terminal residue" evidence="4">
    <location>
        <position position="1"/>
    </location>
</feature>
<keyword evidence="5" id="KW-1185">Reference proteome</keyword>
<dbReference type="InterPro" id="IPR016123">
    <property type="entry name" value="Mog1/PsbP_a/b/a-sand"/>
</dbReference>
<dbReference type="OrthoDB" id="10255285at2759"/>
<dbReference type="SUPFAM" id="SSF55724">
    <property type="entry name" value="Mog1p/PsbP-like"/>
    <property type="match status" value="1"/>
</dbReference>
<dbReference type="AlphaFoldDB" id="A0A267GVK3"/>
<dbReference type="Pfam" id="PF04603">
    <property type="entry name" value="Mog1"/>
    <property type="match status" value="1"/>
</dbReference>
<dbReference type="InterPro" id="IPR007681">
    <property type="entry name" value="Mog1"/>
</dbReference>
<evidence type="ECO:0000313" key="4">
    <source>
        <dbReference type="EMBL" id="PAA90040.1"/>
    </source>
</evidence>
<evidence type="ECO:0000256" key="1">
    <source>
        <dbReference type="ARBA" id="ARBA00010307"/>
    </source>
</evidence>